<dbReference type="AlphaFoldDB" id="E7FP04"/>
<gene>
    <name evidence="1" type="ORF">HMPREF0542_10631</name>
</gene>
<organism evidence="1 2">
    <name type="scientific">Ligilactobacillus ruminis ATCC 25644</name>
    <dbReference type="NCBI Taxonomy" id="525362"/>
    <lineage>
        <taxon>Bacteria</taxon>
        <taxon>Bacillati</taxon>
        <taxon>Bacillota</taxon>
        <taxon>Bacilli</taxon>
        <taxon>Lactobacillales</taxon>
        <taxon>Lactobacillaceae</taxon>
        <taxon>Ligilactobacillus</taxon>
    </lineage>
</organism>
<evidence type="ECO:0000313" key="2">
    <source>
        <dbReference type="Proteomes" id="UP000004099"/>
    </source>
</evidence>
<accession>E7FP04</accession>
<sequence length="54" mass="5849">MLWSKKTAWQSGSYSIGNSSDSLLNMIQRLAEDKIHGQRSGTGQIGLNLNGVAK</sequence>
<proteinExistence type="predicted"/>
<dbReference type="EMBL" id="ACGS02000025">
    <property type="protein sequence ID" value="EFZ35256.1"/>
    <property type="molecule type" value="Genomic_DNA"/>
</dbReference>
<reference evidence="1 2" key="1">
    <citation type="submission" date="2011-01" db="EMBL/GenBank/DDBJ databases">
        <authorList>
            <person name="Muzny D."/>
            <person name="Qin X."/>
            <person name="Buhay C."/>
            <person name="Dugan-Rocha S."/>
            <person name="Ding Y."/>
            <person name="Chen G."/>
            <person name="Hawes A."/>
            <person name="Holder M."/>
            <person name="Jhangiani S."/>
            <person name="Johnson A."/>
            <person name="Khan Z."/>
            <person name="Li Z."/>
            <person name="Liu W."/>
            <person name="Liu X."/>
            <person name="Perez L."/>
            <person name="Shen H."/>
            <person name="Wang Q."/>
            <person name="Watt J."/>
            <person name="Xi L."/>
            <person name="Xin Y."/>
            <person name="Zhou J."/>
            <person name="Deng J."/>
            <person name="Jiang H."/>
            <person name="Liu Y."/>
            <person name="Qu J."/>
            <person name="Song X.-Z."/>
            <person name="Zhang L."/>
            <person name="Villasana D."/>
            <person name="Johnson A."/>
            <person name="Liu J."/>
            <person name="Liyanage D."/>
            <person name="Lorensuhewa L."/>
            <person name="Robinson T."/>
            <person name="Song A."/>
            <person name="Song B.-B."/>
            <person name="Dinh H."/>
            <person name="Thornton R."/>
            <person name="Coyle M."/>
            <person name="Francisco L."/>
            <person name="Jackson L."/>
            <person name="Javaid M."/>
            <person name="Korchina V."/>
            <person name="Kovar C."/>
            <person name="Mata R."/>
            <person name="Mathew T."/>
            <person name="Ngo R."/>
            <person name="Nguyen L."/>
            <person name="Nguyen N."/>
            <person name="Okwuonu G."/>
            <person name="Ongeri F."/>
            <person name="Pham C."/>
            <person name="Simmons D."/>
            <person name="Wilczek-Boney K."/>
            <person name="Hale W."/>
            <person name="Jakkamsetti A."/>
            <person name="Pham P."/>
            <person name="Ruth R."/>
            <person name="San Lucas F."/>
            <person name="Warren J."/>
            <person name="Zhang J."/>
            <person name="Zhao Z."/>
            <person name="Zhou C."/>
            <person name="Zhu D."/>
            <person name="Lee S."/>
            <person name="Bess C."/>
            <person name="Blankenburg K."/>
            <person name="Forbes L."/>
            <person name="Fu Q."/>
            <person name="Gubbala S."/>
            <person name="Hirani K."/>
            <person name="Jayaseelan J.C."/>
            <person name="Lara F."/>
            <person name="Munidasa M."/>
            <person name="Palculict T."/>
            <person name="Patil S."/>
            <person name="Pu L.-L."/>
            <person name="Saada N."/>
            <person name="Tang L."/>
            <person name="Weissenberger G."/>
            <person name="Zhu Y."/>
            <person name="Hemphill L."/>
            <person name="Shang Y."/>
            <person name="Youmans B."/>
            <person name="Ayvaz T."/>
            <person name="Ross M."/>
            <person name="Santibanez J."/>
            <person name="Aqrawi P."/>
            <person name="Gross S."/>
            <person name="Joshi V."/>
            <person name="Fowler G."/>
            <person name="Nazareth L."/>
            <person name="Reid J."/>
            <person name="Worley K."/>
            <person name="Petrosino J."/>
            <person name="Highlander S."/>
            <person name="Gibbs R."/>
        </authorList>
    </citation>
    <scope>NUCLEOTIDE SEQUENCE [LARGE SCALE GENOMIC DNA]</scope>
    <source>
        <strain evidence="1 2">ATCC 25644</strain>
    </source>
</reference>
<dbReference type="Proteomes" id="UP000004099">
    <property type="component" value="Unassembled WGS sequence"/>
</dbReference>
<protein>
    <submittedName>
        <fullName evidence="1">Uncharacterized protein</fullName>
    </submittedName>
</protein>
<comment type="caution">
    <text evidence="1">The sequence shown here is derived from an EMBL/GenBank/DDBJ whole genome shotgun (WGS) entry which is preliminary data.</text>
</comment>
<name>E7FP04_9LACO</name>
<dbReference type="PATRIC" id="fig|525362.12.peg.939"/>
<dbReference type="HOGENOM" id="CLU_3044781_0_0_9"/>
<evidence type="ECO:0000313" key="1">
    <source>
        <dbReference type="EMBL" id="EFZ35256.1"/>
    </source>
</evidence>